<organism evidence="1 2">
    <name type="scientific">Nakamurella alba</name>
    <dbReference type="NCBI Taxonomy" id="2665158"/>
    <lineage>
        <taxon>Bacteria</taxon>
        <taxon>Bacillati</taxon>
        <taxon>Actinomycetota</taxon>
        <taxon>Actinomycetes</taxon>
        <taxon>Nakamurellales</taxon>
        <taxon>Nakamurellaceae</taxon>
        <taxon>Nakamurella</taxon>
    </lineage>
</organism>
<proteinExistence type="predicted"/>
<dbReference type="InterPro" id="IPR049457">
    <property type="entry name" value="Emfourin"/>
</dbReference>
<accession>A0A7K1FL03</accession>
<sequence>MTGREVGVALRIAFDRSGGLAGIVLRADLEVEALDAEPAGIAFRLWTGDLADALPPASDGEPSGPFGRPGMADGFTYLLRLDDGERAEQFAWPDRSVPDDVRPLLSALTRRAVPAPPL</sequence>
<name>A0A7K1FL03_9ACTN</name>
<reference evidence="1 2" key="1">
    <citation type="submission" date="2019-11" db="EMBL/GenBank/DDBJ databases">
        <authorList>
            <person name="Jiang L.-Q."/>
        </authorList>
    </citation>
    <scope>NUCLEOTIDE SEQUENCE [LARGE SCALE GENOMIC DNA]</scope>
    <source>
        <strain evidence="1 2">YIM 132087</strain>
    </source>
</reference>
<keyword evidence="2" id="KW-1185">Reference proteome</keyword>
<gene>
    <name evidence="1" type="ORF">GIS00_12580</name>
</gene>
<dbReference type="Proteomes" id="UP000460221">
    <property type="component" value="Unassembled WGS sequence"/>
</dbReference>
<dbReference type="Pfam" id="PF20242">
    <property type="entry name" value="Emfourin"/>
    <property type="match status" value="1"/>
</dbReference>
<evidence type="ECO:0000313" key="2">
    <source>
        <dbReference type="Proteomes" id="UP000460221"/>
    </source>
</evidence>
<dbReference type="RefSeq" id="WP_154768796.1">
    <property type="nucleotide sequence ID" value="NZ_WLYK01000005.1"/>
</dbReference>
<evidence type="ECO:0000313" key="1">
    <source>
        <dbReference type="EMBL" id="MTD14776.1"/>
    </source>
</evidence>
<dbReference type="EMBL" id="WLYK01000005">
    <property type="protein sequence ID" value="MTD14776.1"/>
    <property type="molecule type" value="Genomic_DNA"/>
</dbReference>
<dbReference type="AlphaFoldDB" id="A0A7K1FL03"/>
<protein>
    <submittedName>
        <fullName evidence="1">Uncharacterized protein</fullName>
    </submittedName>
</protein>
<comment type="caution">
    <text evidence="1">The sequence shown here is derived from an EMBL/GenBank/DDBJ whole genome shotgun (WGS) entry which is preliminary data.</text>
</comment>